<evidence type="ECO:0000313" key="2">
    <source>
        <dbReference type="Proteomes" id="UP001206089"/>
    </source>
</evidence>
<comment type="caution">
    <text evidence="1">The sequence shown here is derived from an EMBL/GenBank/DDBJ whole genome shotgun (WGS) entry which is preliminary data.</text>
</comment>
<protein>
    <recommendedName>
        <fullName evidence="3">Phage protein</fullName>
    </recommendedName>
</protein>
<gene>
    <name evidence="1" type="ORF">NQD44_08985</name>
</gene>
<organism evidence="1 2">
    <name type="scientific">Streptococcus suis</name>
    <dbReference type="NCBI Taxonomy" id="1307"/>
    <lineage>
        <taxon>Bacteria</taxon>
        <taxon>Bacillati</taxon>
        <taxon>Bacillota</taxon>
        <taxon>Bacilli</taxon>
        <taxon>Lactobacillales</taxon>
        <taxon>Streptococcaceae</taxon>
        <taxon>Streptococcus</taxon>
    </lineage>
</organism>
<evidence type="ECO:0000313" key="1">
    <source>
        <dbReference type="EMBL" id="MCR1233236.1"/>
    </source>
</evidence>
<proteinExistence type="predicted"/>
<sequence length="73" mass="8707">MDQLHQQLRQKYDEKVENYLEKFGEHSLDNVFLWEPHDYPSNWENCLQSAISDLQKAIDSDVPIEPDPENVIY</sequence>
<accession>A0AAW5LVV3</accession>
<name>A0AAW5LVV3_STRSU</name>
<dbReference type="EMBL" id="JANJPK010000026">
    <property type="protein sequence ID" value="MCR1233236.1"/>
    <property type="molecule type" value="Genomic_DNA"/>
</dbReference>
<evidence type="ECO:0008006" key="3">
    <source>
        <dbReference type="Google" id="ProtNLM"/>
    </source>
</evidence>
<reference evidence="1" key="1">
    <citation type="submission" date="2022-07" db="EMBL/GenBank/DDBJ databases">
        <authorList>
            <person name="Peng Z."/>
        </authorList>
    </citation>
    <scope>NUCLEOTIDE SEQUENCE</scope>
    <source>
        <strain evidence="1">2022WUSS069</strain>
    </source>
</reference>
<dbReference type="AlphaFoldDB" id="A0AAW5LVV3"/>
<dbReference type="Proteomes" id="UP001206089">
    <property type="component" value="Unassembled WGS sequence"/>
</dbReference>
<dbReference type="RefSeq" id="WP_257384634.1">
    <property type="nucleotide sequence ID" value="NZ_JANJPK010000026.1"/>
</dbReference>